<dbReference type="RefSeq" id="WP_376809057.1">
    <property type="nucleotide sequence ID" value="NZ_JBHTAC010000036.1"/>
</dbReference>
<dbReference type="InterPro" id="IPR043129">
    <property type="entry name" value="ATPase_NBD"/>
</dbReference>
<dbReference type="PANTHER" id="PTHR42749">
    <property type="entry name" value="CELL SHAPE-DETERMINING PROTEIN MREB"/>
    <property type="match status" value="1"/>
</dbReference>
<dbReference type="EMBL" id="JBHTAC010000036">
    <property type="protein sequence ID" value="MFC7246203.1"/>
    <property type="molecule type" value="Genomic_DNA"/>
</dbReference>
<dbReference type="Proteomes" id="UP001596392">
    <property type="component" value="Unassembled WGS sequence"/>
</dbReference>
<name>A0ABW2H4H8_9ACTN</name>
<keyword evidence="6" id="KW-1185">Reference proteome</keyword>
<feature type="region of interest" description="Disordered" evidence="4">
    <location>
        <begin position="360"/>
        <end position="438"/>
    </location>
</feature>
<evidence type="ECO:0000256" key="2">
    <source>
        <dbReference type="ARBA" id="ARBA00022840"/>
    </source>
</evidence>
<reference evidence="6" key="1">
    <citation type="journal article" date="2019" name="Int. J. Syst. Evol. Microbiol.">
        <title>The Global Catalogue of Microorganisms (GCM) 10K type strain sequencing project: providing services to taxonomists for standard genome sequencing and annotation.</title>
        <authorList>
            <consortium name="The Broad Institute Genomics Platform"/>
            <consortium name="The Broad Institute Genome Sequencing Center for Infectious Disease"/>
            <person name="Wu L."/>
            <person name="Ma J."/>
        </authorList>
    </citation>
    <scope>NUCLEOTIDE SEQUENCE [LARGE SCALE GENOMIC DNA]</scope>
    <source>
        <strain evidence="6">CGMCC 1.9106</strain>
    </source>
</reference>
<evidence type="ECO:0000256" key="4">
    <source>
        <dbReference type="SAM" id="MobiDB-lite"/>
    </source>
</evidence>
<dbReference type="PANTHER" id="PTHR42749:SF1">
    <property type="entry name" value="CELL SHAPE-DETERMINING PROTEIN MREB"/>
    <property type="match status" value="1"/>
</dbReference>
<gene>
    <name evidence="5" type="ORF">ACFQO7_27325</name>
</gene>
<accession>A0ABW2H4H8</accession>
<evidence type="ECO:0000256" key="3">
    <source>
        <dbReference type="ARBA" id="ARBA00023186"/>
    </source>
</evidence>
<comment type="caution">
    <text evidence="5">The sequence shown here is derived from an EMBL/GenBank/DDBJ whole genome shotgun (WGS) entry which is preliminary data.</text>
</comment>
<sequence length="438" mass="46110">MSYVLGIDLGGTHLSVARSSFANRTWGPPEPVRLGPQAYAVPAVLRVAADGAFTVGDQVAEGPMVDGHRIARGFVQRVGDDVPQLVAGEPCLPHTLTAVLAGWAVERAQEQTGRRPEHLAVSHPATWGEHRRGLLRRALWDIGLGEVTLLPAPVAAAAAHARGESGVRTLAVLGMSGNGFETAVVRRTPSGFAMPSCRQGADPLGGDDFDEALAELVRARLTREFGRGYLQNPQIQLALLDLQAACARARSAFTTAAETEVLVPLPLGLTAVPVGRAAYGEAVRPMLLLVADTLLRTVRAAGLEPDRLDGVLLTGAAAQLPLLPELLGEQLSGDVTVHADTQPTAAMGAALVAQRLVATAGQPQREEPRRHAAHHAVADDDPLPPDTGAWHDIAPPRPPVRITDLSLPRRSSAMFAHARGRAARQGRADQTGSSVPAQ</sequence>
<keyword evidence="1" id="KW-0547">Nucleotide-binding</keyword>
<evidence type="ECO:0000313" key="5">
    <source>
        <dbReference type="EMBL" id="MFC7246203.1"/>
    </source>
</evidence>
<dbReference type="Pfam" id="PF00012">
    <property type="entry name" value="HSP70"/>
    <property type="match status" value="1"/>
</dbReference>
<dbReference type="Gene3D" id="3.90.640.10">
    <property type="entry name" value="Actin, Chain A, domain 4"/>
    <property type="match status" value="1"/>
</dbReference>
<proteinExistence type="predicted"/>
<dbReference type="SUPFAM" id="SSF53067">
    <property type="entry name" value="Actin-like ATPase domain"/>
    <property type="match status" value="2"/>
</dbReference>
<keyword evidence="2" id="KW-0067">ATP-binding</keyword>
<dbReference type="Gene3D" id="3.30.420.40">
    <property type="match status" value="2"/>
</dbReference>
<evidence type="ECO:0000256" key="1">
    <source>
        <dbReference type="ARBA" id="ARBA00022741"/>
    </source>
</evidence>
<keyword evidence="3" id="KW-0143">Chaperone</keyword>
<dbReference type="InterPro" id="IPR013126">
    <property type="entry name" value="Hsp_70_fam"/>
</dbReference>
<organism evidence="5 6">
    <name type="scientific">Catellatospora aurea</name>
    <dbReference type="NCBI Taxonomy" id="1337874"/>
    <lineage>
        <taxon>Bacteria</taxon>
        <taxon>Bacillati</taxon>
        <taxon>Actinomycetota</taxon>
        <taxon>Actinomycetes</taxon>
        <taxon>Micromonosporales</taxon>
        <taxon>Micromonosporaceae</taxon>
        <taxon>Catellatospora</taxon>
    </lineage>
</organism>
<protein>
    <submittedName>
        <fullName evidence="5">Hsp70 family protein</fullName>
    </submittedName>
</protein>
<evidence type="ECO:0000313" key="6">
    <source>
        <dbReference type="Proteomes" id="UP001596392"/>
    </source>
</evidence>